<dbReference type="KEGG" id="spad:DVK44_27890"/>
<dbReference type="RefSeq" id="WP_114660504.1">
    <property type="nucleotide sequence ID" value="NZ_CP031194.1"/>
</dbReference>
<dbReference type="InterPro" id="IPR002577">
    <property type="entry name" value="HTH_HxlR"/>
</dbReference>
<accession>A0A345HVY2</accession>
<evidence type="ECO:0000313" key="5">
    <source>
        <dbReference type="EMBL" id="AXG79171.1"/>
    </source>
</evidence>
<organism evidence="6 7">
    <name type="scientific">Streptomyces paludis</name>
    <dbReference type="NCBI Taxonomy" id="2282738"/>
    <lineage>
        <taxon>Bacteria</taxon>
        <taxon>Bacillati</taxon>
        <taxon>Actinomycetota</taxon>
        <taxon>Actinomycetes</taxon>
        <taxon>Kitasatosporales</taxon>
        <taxon>Streptomycetaceae</taxon>
        <taxon>Streptomyces</taxon>
    </lineage>
</organism>
<name>A0A345HVY2_9ACTN</name>
<keyword evidence="7" id="KW-1185">Reference proteome</keyword>
<dbReference type="InterPro" id="IPR036388">
    <property type="entry name" value="WH-like_DNA-bd_sf"/>
</dbReference>
<dbReference type="EMBL" id="CP031194">
    <property type="protein sequence ID" value="AXG80856.1"/>
    <property type="molecule type" value="Genomic_DNA"/>
</dbReference>
<evidence type="ECO:0000259" key="4">
    <source>
        <dbReference type="PROSITE" id="PS51118"/>
    </source>
</evidence>
<dbReference type="SUPFAM" id="SSF46785">
    <property type="entry name" value="Winged helix' DNA-binding domain"/>
    <property type="match status" value="1"/>
</dbReference>
<dbReference type="Proteomes" id="UP000253868">
    <property type="component" value="Chromosome"/>
</dbReference>
<evidence type="ECO:0000256" key="2">
    <source>
        <dbReference type="ARBA" id="ARBA00023125"/>
    </source>
</evidence>
<reference evidence="7" key="1">
    <citation type="submission" date="2018-07" db="EMBL/GenBank/DDBJ databases">
        <authorList>
            <person name="Zhao J."/>
        </authorList>
    </citation>
    <scope>NUCLEOTIDE SEQUENCE [LARGE SCALE GENOMIC DNA]</scope>
    <source>
        <strain evidence="7">GSSD-12</strain>
    </source>
</reference>
<evidence type="ECO:0000256" key="1">
    <source>
        <dbReference type="ARBA" id="ARBA00023015"/>
    </source>
</evidence>
<dbReference type="InterPro" id="IPR036390">
    <property type="entry name" value="WH_DNA-bd_sf"/>
</dbReference>
<dbReference type="PANTHER" id="PTHR33204:SF37">
    <property type="entry name" value="HTH-TYPE TRANSCRIPTIONAL REGULATOR YODB"/>
    <property type="match status" value="1"/>
</dbReference>
<dbReference type="PANTHER" id="PTHR33204">
    <property type="entry name" value="TRANSCRIPTIONAL REGULATOR, MARR FAMILY"/>
    <property type="match status" value="1"/>
</dbReference>
<proteinExistence type="predicted"/>
<dbReference type="GO" id="GO:0003677">
    <property type="term" value="F:DNA binding"/>
    <property type="evidence" value="ECO:0007669"/>
    <property type="project" value="UniProtKB-KW"/>
</dbReference>
<evidence type="ECO:0000256" key="3">
    <source>
        <dbReference type="ARBA" id="ARBA00023163"/>
    </source>
</evidence>
<dbReference type="AlphaFoldDB" id="A0A345HVY2"/>
<dbReference type="Pfam" id="PF01638">
    <property type="entry name" value="HxlR"/>
    <property type="match status" value="1"/>
</dbReference>
<dbReference type="KEGG" id="spad:DVK44_17535"/>
<keyword evidence="2" id="KW-0238">DNA-binding</keyword>
<evidence type="ECO:0000313" key="6">
    <source>
        <dbReference type="EMBL" id="AXG80856.1"/>
    </source>
</evidence>
<dbReference type="Gene3D" id="1.10.10.10">
    <property type="entry name" value="Winged helix-like DNA-binding domain superfamily/Winged helix DNA-binding domain"/>
    <property type="match status" value="1"/>
</dbReference>
<dbReference type="PROSITE" id="PS51118">
    <property type="entry name" value="HTH_HXLR"/>
    <property type="match status" value="1"/>
</dbReference>
<dbReference type="EMBL" id="CP031194">
    <property type="protein sequence ID" value="AXG79171.1"/>
    <property type="molecule type" value="Genomic_DNA"/>
</dbReference>
<keyword evidence="1" id="KW-0805">Transcription regulation</keyword>
<evidence type="ECO:0000313" key="7">
    <source>
        <dbReference type="Proteomes" id="UP000253868"/>
    </source>
</evidence>
<sequence>MSDPMNTPGELPVTFRRDCATRTVLDHVTSRWGVLILLGLYRSTLRWGELRTAVDGISEKMLNQNLRTFQDDGFVTRTSHPEVPPRVEYSLTPLGRDLVEHLLPLTGWIAANADSIVGSPSPTVNNARG</sequence>
<reference evidence="6" key="2">
    <citation type="journal article" date="2020" name="Int. J. Syst. Evol. Microbiol.">
        <title>Streptomyces paludis sp. nov., isolated from an alpine wetland soil.</title>
        <authorList>
            <person name="Zhao J."/>
            <person name="Tang X."/>
            <person name="Li K."/>
            <person name="Guo Y."/>
            <person name="Feng M."/>
            <person name="Gao J."/>
        </authorList>
    </citation>
    <scope>NUCLEOTIDE SEQUENCE</scope>
    <source>
        <strain evidence="6">GSSD-12</strain>
    </source>
</reference>
<keyword evidence="3" id="KW-0804">Transcription</keyword>
<protein>
    <submittedName>
        <fullName evidence="6">Transcriptional regulator</fullName>
    </submittedName>
</protein>
<feature type="domain" description="HTH hxlR-type" evidence="4">
    <location>
        <begin position="19"/>
        <end position="117"/>
    </location>
</feature>
<gene>
    <name evidence="5" type="ORF">DVK44_17535</name>
    <name evidence="6" type="ORF">DVK44_27890</name>
</gene>
<dbReference type="OrthoDB" id="370168at2"/>